<dbReference type="SMART" id="SM00345">
    <property type="entry name" value="HTH_GNTR"/>
    <property type="match status" value="1"/>
</dbReference>
<dbReference type="Proteomes" id="UP001596030">
    <property type="component" value="Unassembled WGS sequence"/>
</dbReference>
<dbReference type="InterPro" id="IPR051446">
    <property type="entry name" value="HTH_trans_reg/aminotransferase"/>
</dbReference>
<evidence type="ECO:0000313" key="7">
    <source>
        <dbReference type="EMBL" id="MFC4540314.1"/>
    </source>
</evidence>
<keyword evidence="7" id="KW-0032">Aminotransferase</keyword>
<dbReference type="InterPro" id="IPR036388">
    <property type="entry name" value="WH-like_DNA-bd_sf"/>
</dbReference>
<dbReference type="Pfam" id="PF00155">
    <property type="entry name" value="Aminotran_1_2"/>
    <property type="match status" value="1"/>
</dbReference>
<keyword evidence="7" id="KW-0808">Transferase</keyword>
<dbReference type="InterPro" id="IPR000524">
    <property type="entry name" value="Tscrpt_reg_HTH_GntR"/>
</dbReference>
<dbReference type="RefSeq" id="WP_246968567.1">
    <property type="nucleotide sequence ID" value="NZ_JAKGAN010000002.1"/>
</dbReference>
<dbReference type="PANTHER" id="PTHR46577:SF1">
    <property type="entry name" value="HTH-TYPE TRANSCRIPTIONAL REGULATORY PROTEIN GABR"/>
    <property type="match status" value="1"/>
</dbReference>
<dbReference type="Gene3D" id="3.40.640.10">
    <property type="entry name" value="Type I PLP-dependent aspartate aminotransferase-like (Major domain)"/>
    <property type="match status" value="1"/>
</dbReference>
<dbReference type="SUPFAM" id="SSF46785">
    <property type="entry name" value="Winged helix' DNA-binding domain"/>
    <property type="match status" value="1"/>
</dbReference>
<evidence type="ECO:0000256" key="3">
    <source>
        <dbReference type="ARBA" id="ARBA00023015"/>
    </source>
</evidence>
<dbReference type="InterPro" id="IPR015424">
    <property type="entry name" value="PyrdxlP-dep_Trfase"/>
</dbReference>
<dbReference type="CDD" id="cd07377">
    <property type="entry name" value="WHTH_GntR"/>
    <property type="match status" value="1"/>
</dbReference>
<protein>
    <submittedName>
        <fullName evidence="7">PLP-dependent aminotransferase family protein</fullName>
    </submittedName>
</protein>
<keyword evidence="2" id="KW-0663">Pyridoxal phosphate</keyword>
<dbReference type="CDD" id="cd00609">
    <property type="entry name" value="AAT_like"/>
    <property type="match status" value="1"/>
</dbReference>
<dbReference type="InterPro" id="IPR036390">
    <property type="entry name" value="WH_DNA-bd_sf"/>
</dbReference>
<gene>
    <name evidence="7" type="ORF">ACFO0U_16220</name>
</gene>
<dbReference type="Gene3D" id="3.90.1150.10">
    <property type="entry name" value="Aspartate Aminotransferase, domain 1"/>
    <property type="match status" value="1"/>
</dbReference>
<evidence type="ECO:0000313" key="8">
    <source>
        <dbReference type="Proteomes" id="UP001596030"/>
    </source>
</evidence>
<dbReference type="InterPro" id="IPR015421">
    <property type="entry name" value="PyrdxlP-dep_Trfase_major"/>
</dbReference>
<name>A0ABV9D4G0_9GAMM</name>
<keyword evidence="5" id="KW-0804">Transcription</keyword>
<keyword evidence="4" id="KW-0238">DNA-binding</keyword>
<sequence>MTIWTPELPEGGPRYRRIAEAIAQGIERGELAPGDKLPPQRQLADRLGVTIGTITRAYATAHHQGWVESRVGSGTYVRRSIEEIPTSFRAGQPLDRGMIDMGMSLPPPHPSRTQGLQRALEHITASPSALQAATEYQPEAGNETQRARIAAWQGSLGFPDDPSRLVITQGGQHGIQLALQVLSQPGDLVASDTLTYPGFICAAQQAHLRLMAVPMDANGLDVDALARLCARQPPRVLYTTPDLNNPTGAQLDETRRKQLVALAREHDIWLIEDAVQYLPVANRGTPLVTLAPERTLHIFSTSKILTGGLRVGSLTAPERLLERLGTAIRAQSWMAPPLMVETACHWMEDPGSRELLHWQIGELAARRELALERLAAYQPLSHEGSSILWLPLPAGRRSSELQILLARRGVKVSTPEPFCMGSEPAPQALRLCLGPPIDRESLAQALTIIDEVLAEVPASPWQTL</sequence>
<dbReference type="Gene3D" id="1.10.10.10">
    <property type="entry name" value="Winged helix-like DNA-binding domain superfamily/Winged helix DNA-binding domain"/>
    <property type="match status" value="1"/>
</dbReference>
<dbReference type="InterPro" id="IPR015422">
    <property type="entry name" value="PyrdxlP-dep_Trfase_small"/>
</dbReference>
<evidence type="ECO:0000256" key="4">
    <source>
        <dbReference type="ARBA" id="ARBA00023125"/>
    </source>
</evidence>
<evidence type="ECO:0000259" key="6">
    <source>
        <dbReference type="PROSITE" id="PS50949"/>
    </source>
</evidence>
<dbReference type="GO" id="GO:0008483">
    <property type="term" value="F:transaminase activity"/>
    <property type="evidence" value="ECO:0007669"/>
    <property type="project" value="UniProtKB-KW"/>
</dbReference>
<evidence type="ECO:0000256" key="5">
    <source>
        <dbReference type="ARBA" id="ARBA00023163"/>
    </source>
</evidence>
<accession>A0ABV9D4G0</accession>
<proteinExistence type="inferred from homology"/>
<comment type="caution">
    <text evidence="7">The sequence shown here is derived from an EMBL/GenBank/DDBJ whole genome shotgun (WGS) entry which is preliminary data.</text>
</comment>
<keyword evidence="3" id="KW-0805">Transcription regulation</keyword>
<dbReference type="PROSITE" id="PS50949">
    <property type="entry name" value="HTH_GNTR"/>
    <property type="match status" value="1"/>
</dbReference>
<organism evidence="7 8">
    <name type="scientific">Chromohalobacter sarecensis</name>
    <dbReference type="NCBI Taxonomy" id="245294"/>
    <lineage>
        <taxon>Bacteria</taxon>
        <taxon>Pseudomonadati</taxon>
        <taxon>Pseudomonadota</taxon>
        <taxon>Gammaproteobacteria</taxon>
        <taxon>Oceanospirillales</taxon>
        <taxon>Halomonadaceae</taxon>
        <taxon>Chromohalobacter</taxon>
    </lineage>
</organism>
<comment type="similarity">
    <text evidence="1">In the C-terminal section; belongs to the class-I pyridoxal-phosphate-dependent aminotransferase family.</text>
</comment>
<dbReference type="EMBL" id="JBHSEU010000021">
    <property type="protein sequence ID" value="MFC4540314.1"/>
    <property type="molecule type" value="Genomic_DNA"/>
</dbReference>
<dbReference type="Pfam" id="PF00392">
    <property type="entry name" value="GntR"/>
    <property type="match status" value="1"/>
</dbReference>
<dbReference type="InterPro" id="IPR004839">
    <property type="entry name" value="Aminotransferase_I/II_large"/>
</dbReference>
<feature type="domain" description="HTH gntR-type" evidence="6">
    <location>
        <begin position="12"/>
        <end position="80"/>
    </location>
</feature>
<dbReference type="PANTHER" id="PTHR46577">
    <property type="entry name" value="HTH-TYPE TRANSCRIPTIONAL REGULATORY PROTEIN GABR"/>
    <property type="match status" value="1"/>
</dbReference>
<keyword evidence="8" id="KW-1185">Reference proteome</keyword>
<reference evidence="8" key="1">
    <citation type="journal article" date="2019" name="Int. J. Syst. Evol. Microbiol.">
        <title>The Global Catalogue of Microorganisms (GCM) 10K type strain sequencing project: providing services to taxonomists for standard genome sequencing and annotation.</title>
        <authorList>
            <consortium name="The Broad Institute Genomics Platform"/>
            <consortium name="The Broad Institute Genome Sequencing Center for Infectious Disease"/>
            <person name="Wu L."/>
            <person name="Ma J."/>
        </authorList>
    </citation>
    <scope>NUCLEOTIDE SEQUENCE [LARGE SCALE GENOMIC DNA]</scope>
    <source>
        <strain evidence="8">CGMCC 1.12121</strain>
    </source>
</reference>
<evidence type="ECO:0000256" key="1">
    <source>
        <dbReference type="ARBA" id="ARBA00005384"/>
    </source>
</evidence>
<dbReference type="SUPFAM" id="SSF53383">
    <property type="entry name" value="PLP-dependent transferases"/>
    <property type="match status" value="1"/>
</dbReference>
<evidence type="ECO:0000256" key="2">
    <source>
        <dbReference type="ARBA" id="ARBA00022898"/>
    </source>
</evidence>